<dbReference type="GO" id="GO:0031683">
    <property type="term" value="F:G-protein beta/gamma-subunit complex binding"/>
    <property type="evidence" value="ECO:0007669"/>
    <property type="project" value="InterPro"/>
</dbReference>
<dbReference type="AlphaFoldDB" id="A0AA88KJJ1"/>
<keyword evidence="3 5" id="KW-0342">GTP-binding</keyword>
<protein>
    <submittedName>
        <fullName evidence="7">Uncharacterized protein</fullName>
    </submittedName>
</protein>
<dbReference type="PROSITE" id="PS51882">
    <property type="entry name" value="G_ALPHA"/>
    <property type="match status" value="1"/>
</dbReference>
<gene>
    <name evidence="7" type="ORF">C9374_005974</name>
</gene>
<evidence type="ECO:0000256" key="6">
    <source>
        <dbReference type="PIRSR" id="PIRSR601019-2"/>
    </source>
</evidence>
<organism evidence="7 8">
    <name type="scientific">Naegleria lovaniensis</name>
    <name type="common">Amoeba</name>
    <dbReference type="NCBI Taxonomy" id="51637"/>
    <lineage>
        <taxon>Eukaryota</taxon>
        <taxon>Discoba</taxon>
        <taxon>Heterolobosea</taxon>
        <taxon>Tetramitia</taxon>
        <taxon>Eutetramitia</taxon>
        <taxon>Vahlkampfiidae</taxon>
        <taxon>Naegleria</taxon>
    </lineage>
</organism>
<dbReference type="PANTHER" id="PTHR10218">
    <property type="entry name" value="GTP-BINDING PROTEIN ALPHA SUBUNIT"/>
    <property type="match status" value="1"/>
</dbReference>
<evidence type="ECO:0000313" key="8">
    <source>
        <dbReference type="Proteomes" id="UP000816034"/>
    </source>
</evidence>
<evidence type="ECO:0000256" key="5">
    <source>
        <dbReference type="PIRSR" id="PIRSR601019-1"/>
    </source>
</evidence>
<keyword evidence="6" id="KW-0460">Magnesium</keyword>
<dbReference type="InterPro" id="IPR001019">
    <property type="entry name" value="Gprotein_alpha_su"/>
</dbReference>
<evidence type="ECO:0000256" key="3">
    <source>
        <dbReference type="ARBA" id="ARBA00023134"/>
    </source>
</evidence>
<dbReference type="Gene3D" id="3.40.50.300">
    <property type="entry name" value="P-loop containing nucleotide triphosphate hydrolases"/>
    <property type="match status" value="1"/>
</dbReference>
<dbReference type="GO" id="GO:0005834">
    <property type="term" value="C:heterotrimeric G-protein complex"/>
    <property type="evidence" value="ECO:0007669"/>
    <property type="project" value="TreeGrafter"/>
</dbReference>
<dbReference type="GO" id="GO:0005737">
    <property type="term" value="C:cytoplasm"/>
    <property type="evidence" value="ECO:0007669"/>
    <property type="project" value="TreeGrafter"/>
</dbReference>
<accession>A0AA88KJJ1</accession>
<feature type="binding site" evidence="5">
    <location>
        <begin position="305"/>
        <end position="308"/>
    </location>
    <ligand>
        <name>GTP</name>
        <dbReference type="ChEBI" id="CHEBI:37565"/>
    </ligand>
</feature>
<dbReference type="InterPro" id="IPR027417">
    <property type="entry name" value="P-loop_NTPase"/>
</dbReference>
<keyword evidence="4" id="KW-0807">Transducer</keyword>
<evidence type="ECO:0000256" key="1">
    <source>
        <dbReference type="ARBA" id="ARBA00022723"/>
    </source>
</evidence>
<dbReference type="PRINTS" id="PR00318">
    <property type="entry name" value="GPROTEINA"/>
</dbReference>
<evidence type="ECO:0000313" key="7">
    <source>
        <dbReference type="EMBL" id="KAG2381590.1"/>
    </source>
</evidence>
<dbReference type="PANTHER" id="PTHR10218:SF302">
    <property type="entry name" value="GUANINE NUCLEOTIDE-BINDING PROTEIN ALPHA-5 SUBUNIT"/>
    <property type="match status" value="1"/>
</dbReference>
<sequence length="424" mass="49529">MGLRAFRERIFNNVENEKSSNNHDEISLLLLGPSGAGISTILKQLKLMNMHQRRYTLQNLSSYSVQSQEESSSVKNAIYENVLHTTKRILREIMIEQPNSSRILFRITFEHEENIERAKILYQSLRNFTTKWLSSNSSIQQQQPPLWTPEIVNHIQHVYNDSSLQQWIKDSHHRSYMVPKISESDLYFFSHLNRITDESFTPTLEDFLHAGTKINGIDEVSVTFKNSLVKIIDPNQAGTEQRKWIDICFQSEIDAIIFVIPISEFNYGLLDSDINGPIHEALWMMEALFRNNNSCKSLPIYLLFNKMDLFKEILPSYFKANLNFRSFYPYSYQKGPCVSDIAYFIVSLFQQALSRIHQNETTLTGDFKSQKHDRVNEEMTDGFYEFTNALDPLQIQRTFEAISKHVQMIKGLPHQRKHTPSRNR</sequence>
<comment type="caution">
    <text evidence="7">The sequence shown here is derived from an EMBL/GenBank/DDBJ whole genome shotgun (WGS) entry which is preliminary data.</text>
</comment>
<reference evidence="7 8" key="1">
    <citation type="journal article" date="2018" name="BMC Genomics">
        <title>The genome of Naegleria lovaniensis, the basis for a comparative approach to unravel pathogenicity factors of the human pathogenic amoeba N. fowleri.</title>
        <authorList>
            <person name="Liechti N."/>
            <person name="Schurch N."/>
            <person name="Bruggmann R."/>
            <person name="Wittwer M."/>
        </authorList>
    </citation>
    <scope>NUCLEOTIDE SEQUENCE [LARGE SCALE GENOMIC DNA]</scope>
    <source>
        <strain evidence="7 8">ATCC 30569</strain>
    </source>
</reference>
<evidence type="ECO:0000256" key="4">
    <source>
        <dbReference type="ARBA" id="ARBA00023224"/>
    </source>
</evidence>
<dbReference type="Gene3D" id="1.10.400.10">
    <property type="entry name" value="GI Alpha 1, domain 2-like"/>
    <property type="match status" value="1"/>
</dbReference>
<dbReference type="InterPro" id="IPR011025">
    <property type="entry name" value="GproteinA_insert"/>
</dbReference>
<dbReference type="RefSeq" id="XP_044547270.1">
    <property type="nucleotide sequence ID" value="XM_044695783.1"/>
</dbReference>
<feature type="binding site" evidence="6">
    <location>
        <position position="39"/>
    </location>
    <ligand>
        <name>Mg(2+)</name>
        <dbReference type="ChEBI" id="CHEBI:18420"/>
    </ligand>
</feature>
<dbReference type="SUPFAM" id="SSF52540">
    <property type="entry name" value="P-loop containing nucleoside triphosphate hydrolases"/>
    <property type="match status" value="1"/>
</dbReference>
<dbReference type="SMART" id="SM00275">
    <property type="entry name" value="G_alpha"/>
    <property type="match status" value="1"/>
</dbReference>
<keyword evidence="1 6" id="KW-0479">Metal-binding</keyword>
<dbReference type="SUPFAM" id="SSF47895">
    <property type="entry name" value="Transducin (alpha subunit), insertion domain"/>
    <property type="match status" value="1"/>
</dbReference>
<dbReference type="GO" id="GO:0005525">
    <property type="term" value="F:GTP binding"/>
    <property type="evidence" value="ECO:0007669"/>
    <property type="project" value="UniProtKB-KW"/>
</dbReference>
<name>A0AA88KJJ1_NAELO</name>
<evidence type="ECO:0000256" key="2">
    <source>
        <dbReference type="ARBA" id="ARBA00022741"/>
    </source>
</evidence>
<dbReference type="Proteomes" id="UP000816034">
    <property type="component" value="Unassembled WGS sequence"/>
</dbReference>
<dbReference type="EMBL" id="PYSW02000026">
    <property type="protein sequence ID" value="KAG2381590.1"/>
    <property type="molecule type" value="Genomic_DNA"/>
</dbReference>
<dbReference type="GO" id="GO:0007188">
    <property type="term" value="P:adenylate cyclase-modulating G protein-coupled receptor signaling pathway"/>
    <property type="evidence" value="ECO:0007669"/>
    <property type="project" value="TreeGrafter"/>
</dbReference>
<dbReference type="GO" id="GO:0003924">
    <property type="term" value="F:GTPase activity"/>
    <property type="evidence" value="ECO:0007669"/>
    <property type="project" value="InterPro"/>
</dbReference>
<dbReference type="Pfam" id="PF00503">
    <property type="entry name" value="G-alpha"/>
    <property type="match status" value="1"/>
</dbReference>
<keyword evidence="8" id="KW-1185">Reference proteome</keyword>
<dbReference type="GeneID" id="68098429"/>
<keyword evidence="2 5" id="KW-0547">Nucleotide-binding</keyword>
<proteinExistence type="predicted"/>
<dbReference type="GO" id="GO:0001664">
    <property type="term" value="F:G protein-coupled receptor binding"/>
    <property type="evidence" value="ECO:0007669"/>
    <property type="project" value="TreeGrafter"/>
</dbReference>
<dbReference type="GO" id="GO:0046872">
    <property type="term" value="F:metal ion binding"/>
    <property type="evidence" value="ECO:0007669"/>
    <property type="project" value="UniProtKB-KW"/>
</dbReference>